<keyword evidence="3" id="KW-1185">Reference proteome</keyword>
<evidence type="ECO:0000313" key="3">
    <source>
        <dbReference type="Proteomes" id="UP000002195"/>
    </source>
</evidence>
<dbReference type="dictyBase" id="DDB_G0285633"/>
<feature type="signal peptide" evidence="1">
    <location>
        <begin position="1"/>
        <end position="21"/>
    </location>
</feature>
<protein>
    <submittedName>
        <fullName evidence="2">Uncharacterized protein</fullName>
    </submittedName>
</protein>
<dbReference type="eggNOG" id="ENOG502RIIW">
    <property type="taxonomic scope" value="Eukaryota"/>
</dbReference>
<accession>Q54MW4</accession>
<dbReference type="AlphaFoldDB" id="Q54MW4"/>
<dbReference type="PhylomeDB" id="Q54MW4"/>
<dbReference type="VEuPathDB" id="AmoebaDB:DDB_G0285633"/>
<dbReference type="KEGG" id="ddi:DDB_G0285633"/>
<proteinExistence type="predicted"/>
<feature type="chain" id="PRO_5004249770" evidence="1">
    <location>
        <begin position="22"/>
        <end position="259"/>
    </location>
</feature>
<evidence type="ECO:0000256" key="1">
    <source>
        <dbReference type="SAM" id="SignalP"/>
    </source>
</evidence>
<evidence type="ECO:0000313" key="2">
    <source>
        <dbReference type="EMBL" id="EAL64654.1"/>
    </source>
</evidence>
<dbReference type="SMR" id="Q54MW4"/>
<comment type="caution">
    <text evidence="2">The sequence shown here is derived from an EMBL/GenBank/DDBJ whole genome shotgun (WGS) entry which is preliminary data.</text>
</comment>
<organism evidence="2 3">
    <name type="scientific">Dictyostelium discoideum</name>
    <name type="common">Social amoeba</name>
    <dbReference type="NCBI Taxonomy" id="44689"/>
    <lineage>
        <taxon>Eukaryota</taxon>
        <taxon>Amoebozoa</taxon>
        <taxon>Evosea</taxon>
        <taxon>Eumycetozoa</taxon>
        <taxon>Dictyostelia</taxon>
        <taxon>Dictyosteliales</taxon>
        <taxon>Dictyosteliaceae</taxon>
        <taxon>Dictyostelium</taxon>
    </lineage>
</organism>
<reference evidence="2 3" key="1">
    <citation type="journal article" date="2005" name="Nature">
        <title>The genome of the social amoeba Dictyostelium discoideum.</title>
        <authorList>
            <consortium name="The Dictyostelium discoideum Sequencing Consortium"/>
            <person name="Eichinger L."/>
            <person name="Pachebat J.A."/>
            <person name="Glockner G."/>
            <person name="Rajandream M.A."/>
            <person name="Sucgang R."/>
            <person name="Berriman M."/>
            <person name="Song J."/>
            <person name="Olsen R."/>
            <person name="Szafranski K."/>
            <person name="Xu Q."/>
            <person name="Tunggal B."/>
            <person name="Kummerfeld S."/>
            <person name="Madera M."/>
            <person name="Konfortov B.A."/>
            <person name="Rivero F."/>
            <person name="Bankier A.T."/>
            <person name="Lehmann R."/>
            <person name="Hamlin N."/>
            <person name="Davies R."/>
            <person name="Gaudet P."/>
            <person name="Fey P."/>
            <person name="Pilcher K."/>
            <person name="Chen G."/>
            <person name="Saunders D."/>
            <person name="Sodergren E."/>
            <person name="Davis P."/>
            <person name="Kerhornou A."/>
            <person name="Nie X."/>
            <person name="Hall N."/>
            <person name="Anjard C."/>
            <person name="Hemphill L."/>
            <person name="Bason N."/>
            <person name="Farbrother P."/>
            <person name="Desany B."/>
            <person name="Just E."/>
            <person name="Morio T."/>
            <person name="Rost R."/>
            <person name="Churcher C."/>
            <person name="Cooper J."/>
            <person name="Haydock S."/>
            <person name="van Driessche N."/>
            <person name="Cronin A."/>
            <person name="Goodhead I."/>
            <person name="Muzny D."/>
            <person name="Mourier T."/>
            <person name="Pain A."/>
            <person name="Lu M."/>
            <person name="Harper D."/>
            <person name="Lindsay R."/>
            <person name="Hauser H."/>
            <person name="James K."/>
            <person name="Quiles M."/>
            <person name="Madan Babu M."/>
            <person name="Saito T."/>
            <person name="Buchrieser C."/>
            <person name="Wardroper A."/>
            <person name="Felder M."/>
            <person name="Thangavelu M."/>
            <person name="Johnson D."/>
            <person name="Knights A."/>
            <person name="Loulseged H."/>
            <person name="Mungall K."/>
            <person name="Oliver K."/>
            <person name="Price C."/>
            <person name="Quail M.A."/>
            <person name="Urushihara H."/>
            <person name="Hernandez J."/>
            <person name="Rabbinowitsch E."/>
            <person name="Steffen D."/>
            <person name="Sanders M."/>
            <person name="Ma J."/>
            <person name="Kohara Y."/>
            <person name="Sharp S."/>
            <person name="Simmonds M."/>
            <person name="Spiegler S."/>
            <person name="Tivey A."/>
            <person name="Sugano S."/>
            <person name="White B."/>
            <person name="Walker D."/>
            <person name="Woodward J."/>
            <person name="Winckler T."/>
            <person name="Tanaka Y."/>
            <person name="Shaulsky G."/>
            <person name="Schleicher M."/>
            <person name="Weinstock G."/>
            <person name="Rosenthal A."/>
            <person name="Cox E.C."/>
            <person name="Chisholm R.L."/>
            <person name="Gibbs R."/>
            <person name="Loomis W.F."/>
            <person name="Platzer M."/>
            <person name="Kay R.R."/>
            <person name="Williams J."/>
            <person name="Dear P.H."/>
            <person name="Noegel A.A."/>
            <person name="Barrell B."/>
            <person name="Kuspa A."/>
        </authorList>
    </citation>
    <scope>NUCLEOTIDE SEQUENCE [LARGE SCALE GENOMIC DNA]</scope>
    <source>
        <strain evidence="2 3">AX4</strain>
    </source>
</reference>
<sequence>MNKSIFFKIIIFFSLFSFSNCIITDYVFSIGHNLNSPVDIPRAAVPTFDNPLNENIGHLPSSVYNITLSTFYLNNIVSLSTNNQFGALFHYNNLNALFTKMNNITKVNLNKAYNDINAIGKFSTLNQITIIQIREYWLNAQSNYHILQNTITSLIISIQQTKNNLLVNSPNSNLYNIVLNNYEISINGLIQLNSTFQNIKTTLDITYSAFSLILQQNLEYNQSPFNEAYYITKLNEGLKELLKSFNSFYLQSFLLCRLI</sequence>
<dbReference type="HOGENOM" id="CLU_091528_0_0_1"/>
<keyword evidence="1" id="KW-0732">Signal</keyword>
<dbReference type="RefSeq" id="XP_638179.1">
    <property type="nucleotide sequence ID" value="XM_633087.1"/>
</dbReference>
<dbReference type="InParanoid" id="Q54MW4"/>
<dbReference type="EMBL" id="AAFI02000079">
    <property type="protein sequence ID" value="EAL64654.1"/>
    <property type="molecule type" value="Genomic_DNA"/>
</dbReference>
<dbReference type="FunCoup" id="Q54MW4">
    <property type="interactions" value="3"/>
</dbReference>
<dbReference type="GeneID" id="8625226"/>
<name>Q54MW4_DICDI</name>
<gene>
    <name evidence="2" type="ORF">DDB_G0285633</name>
</gene>
<dbReference type="Proteomes" id="UP000002195">
    <property type="component" value="Unassembled WGS sequence"/>
</dbReference>
<dbReference type="PaxDb" id="44689-DDB0186623"/>